<evidence type="ECO:0000313" key="3">
    <source>
        <dbReference type="EMBL" id="KAJ5103108.1"/>
    </source>
</evidence>
<gene>
    <name evidence="3" type="ORF">N7532_003637</name>
</gene>
<dbReference type="InterPro" id="IPR021858">
    <property type="entry name" value="Fun_TF"/>
</dbReference>
<feature type="signal peptide" evidence="2">
    <location>
        <begin position="1"/>
        <end position="26"/>
    </location>
</feature>
<feature type="region of interest" description="Disordered" evidence="1">
    <location>
        <begin position="146"/>
        <end position="168"/>
    </location>
</feature>
<evidence type="ECO:0000256" key="2">
    <source>
        <dbReference type="SAM" id="SignalP"/>
    </source>
</evidence>
<dbReference type="RefSeq" id="XP_056476488.1">
    <property type="nucleotide sequence ID" value="XM_056616131.1"/>
</dbReference>
<organism evidence="3 4">
    <name type="scientific">Penicillium argentinense</name>
    <dbReference type="NCBI Taxonomy" id="1131581"/>
    <lineage>
        <taxon>Eukaryota</taxon>
        <taxon>Fungi</taxon>
        <taxon>Dikarya</taxon>
        <taxon>Ascomycota</taxon>
        <taxon>Pezizomycotina</taxon>
        <taxon>Eurotiomycetes</taxon>
        <taxon>Eurotiomycetidae</taxon>
        <taxon>Eurotiales</taxon>
        <taxon>Aspergillaceae</taxon>
        <taxon>Penicillium</taxon>
    </lineage>
</organism>
<feature type="compositionally biased region" description="Basic and acidic residues" evidence="1">
    <location>
        <begin position="147"/>
        <end position="168"/>
    </location>
</feature>
<evidence type="ECO:0000256" key="1">
    <source>
        <dbReference type="SAM" id="MobiDB-lite"/>
    </source>
</evidence>
<keyword evidence="4" id="KW-1185">Reference proteome</keyword>
<name>A0A9W9KEU9_9EURO</name>
<dbReference type="Proteomes" id="UP001149074">
    <property type="component" value="Unassembled WGS sequence"/>
</dbReference>
<dbReference type="Pfam" id="PF11951">
    <property type="entry name" value="Fungal_trans_2"/>
    <property type="match status" value="1"/>
</dbReference>
<keyword evidence="2" id="KW-0732">Signal</keyword>
<evidence type="ECO:0000313" key="4">
    <source>
        <dbReference type="Proteomes" id="UP001149074"/>
    </source>
</evidence>
<dbReference type="OrthoDB" id="5386330at2759"/>
<dbReference type="GeneID" id="81355110"/>
<dbReference type="EMBL" id="JAPQKI010000004">
    <property type="protein sequence ID" value="KAJ5103108.1"/>
    <property type="molecule type" value="Genomic_DNA"/>
</dbReference>
<proteinExistence type="predicted"/>
<reference evidence="3" key="1">
    <citation type="submission" date="2022-11" db="EMBL/GenBank/DDBJ databases">
        <authorList>
            <person name="Petersen C."/>
        </authorList>
    </citation>
    <scope>NUCLEOTIDE SEQUENCE</scope>
    <source>
        <strain evidence="3">IBT 30761</strain>
    </source>
</reference>
<protein>
    <submittedName>
        <fullName evidence="3">Fungal-specific transcription factor domain-containing protein</fullName>
    </submittedName>
</protein>
<accession>A0A9W9KEU9</accession>
<feature type="chain" id="PRO_5040788203" evidence="2">
    <location>
        <begin position="27"/>
        <end position="168"/>
    </location>
</feature>
<comment type="caution">
    <text evidence="3">The sequence shown here is derived from an EMBL/GenBank/DDBJ whole genome shotgun (WGS) entry which is preliminary data.</text>
</comment>
<sequence>MGLRRGVNWLGGRALFLILIPSPVKSDQSYELRRMNTYNATFNDLLGDILLSEPPADESLDLALHTDGPLISRNYLPRELDALDGQSRSLLLYFSDNIAPAMAAINNVLNGYRDMILPISEGDPTVRNAILAASASHLTETSGVEGNLHELSHGRHPRTESSNKRQRG</sequence>
<reference evidence="3" key="2">
    <citation type="journal article" date="2023" name="IMA Fungus">
        <title>Comparative genomic study of the Penicillium genus elucidates a diverse pangenome and 15 lateral gene transfer events.</title>
        <authorList>
            <person name="Petersen C."/>
            <person name="Sorensen T."/>
            <person name="Nielsen M.R."/>
            <person name="Sondergaard T.E."/>
            <person name="Sorensen J.L."/>
            <person name="Fitzpatrick D.A."/>
            <person name="Frisvad J.C."/>
            <person name="Nielsen K.L."/>
        </authorList>
    </citation>
    <scope>NUCLEOTIDE SEQUENCE</scope>
    <source>
        <strain evidence="3">IBT 30761</strain>
    </source>
</reference>
<dbReference type="AlphaFoldDB" id="A0A9W9KEU9"/>